<keyword evidence="2" id="KW-1185">Reference proteome</keyword>
<sequence>MVSGGIAVELIVRFLKMPNYCFLRGIRKKETKIGCFIQLLEGNSNIRCRDEEICPVSSSSFFVFLML</sequence>
<reference evidence="1" key="1">
    <citation type="journal article" date="2013" name="Nature">
        <title>The genomes of four tapeworm species reveal adaptations to parasitism.</title>
        <authorList>
            <person name="Tsai I.J."/>
            <person name="Zarowiecki M."/>
            <person name="Holroyd N."/>
            <person name="Garciarrubio A."/>
            <person name="Sanchez-Flores A."/>
            <person name="Brooks K.L."/>
            <person name="Tracey A."/>
            <person name="Bobes R.J."/>
            <person name="Fragoso G."/>
            <person name="Sciutto E."/>
            <person name="Aslett M."/>
            <person name="Beasley H."/>
            <person name="Bennett H.M."/>
            <person name="Cai J."/>
            <person name="Camicia F."/>
            <person name="Clark R."/>
            <person name="Cucher M."/>
            <person name="De Silva N."/>
            <person name="Day T.A."/>
            <person name="Deplazes P."/>
            <person name="Estrada K."/>
            <person name="Fernandez C."/>
            <person name="Holland P.W."/>
            <person name="Hou J."/>
            <person name="Hu S."/>
            <person name="Huckvale T."/>
            <person name="Hung S.S."/>
            <person name="Kamenetzky L."/>
            <person name="Keane J.A."/>
            <person name="Kiss F."/>
            <person name="Koziol U."/>
            <person name="Lambert O."/>
            <person name="Liu K."/>
            <person name="Luo X."/>
            <person name="Luo Y."/>
            <person name="Macchiaroli N."/>
            <person name="Nichol S."/>
            <person name="Paps J."/>
            <person name="Parkinson J."/>
            <person name="Pouchkina-Stantcheva N."/>
            <person name="Riddiford N."/>
            <person name="Rosenzvit M."/>
            <person name="Salinas G."/>
            <person name="Wasmuth J.D."/>
            <person name="Zamanian M."/>
            <person name="Zheng Y."/>
            <person name="Cai X."/>
            <person name="Soberon X."/>
            <person name="Olson P.D."/>
            <person name="Laclette J.P."/>
            <person name="Brehm K."/>
            <person name="Berriman M."/>
            <person name="Garciarrubio A."/>
            <person name="Bobes R.J."/>
            <person name="Fragoso G."/>
            <person name="Sanchez-Flores A."/>
            <person name="Estrada K."/>
            <person name="Cevallos M.A."/>
            <person name="Morett E."/>
            <person name="Gonzalez V."/>
            <person name="Portillo T."/>
            <person name="Ochoa-Leyva A."/>
            <person name="Jose M.V."/>
            <person name="Sciutto E."/>
            <person name="Landa A."/>
            <person name="Jimenez L."/>
            <person name="Valdes V."/>
            <person name="Carrero J.C."/>
            <person name="Larralde C."/>
            <person name="Morales-Montor J."/>
            <person name="Limon-Lason J."/>
            <person name="Soberon X."/>
            <person name="Laclette J.P."/>
        </authorList>
    </citation>
    <scope>NUCLEOTIDE SEQUENCE [LARGE SCALE GENOMIC DNA]</scope>
</reference>
<evidence type="ECO:0000313" key="1">
    <source>
        <dbReference type="EMBL" id="CDS39313.1"/>
    </source>
</evidence>
<dbReference type="EMBL" id="LN901763">
    <property type="protein sequence ID" value="CDS39313.1"/>
    <property type="molecule type" value="Genomic_DNA"/>
</dbReference>
<dbReference type="AlphaFoldDB" id="A0A068YAS0"/>
<evidence type="ECO:0000313" key="2">
    <source>
        <dbReference type="Proteomes" id="UP000017246"/>
    </source>
</evidence>
<protein>
    <submittedName>
        <fullName evidence="1">Expressed protein</fullName>
    </submittedName>
</protein>
<accession>A0A068YAS0</accession>
<organism evidence="1 2">
    <name type="scientific">Echinococcus multilocularis</name>
    <name type="common">Fox tapeworm</name>
    <dbReference type="NCBI Taxonomy" id="6211"/>
    <lineage>
        <taxon>Eukaryota</taxon>
        <taxon>Metazoa</taxon>
        <taxon>Spiralia</taxon>
        <taxon>Lophotrochozoa</taxon>
        <taxon>Platyhelminthes</taxon>
        <taxon>Cestoda</taxon>
        <taxon>Eucestoda</taxon>
        <taxon>Cyclophyllidea</taxon>
        <taxon>Taeniidae</taxon>
        <taxon>Echinococcus</taxon>
    </lineage>
</organism>
<name>A0A068YAS0_ECHMU</name>
<dbReference type="Proteomes" id="UP000017246">
    <property type="component" value="Unassembled WGS sequence"/>
</dbReference>
<proteinExistence type="predicted"/>
<gene>
    <name evidence="1" type="ORF">EmuJ_000681700</name>
</gene>
<reference evidence="1" key="2">
    <citation type="submission" date="2015-11" db="EMBL/GenBank/DDBJ databases">
        <authorList>
            <person name="Zhang Y."/>
            <person name="Guo Z."/>
        </authorList>
    </citation>
    <scope>NUCLEOTIDE SEQUENCE</scope>
</reference>